<evidence type="ECO:0000313" key="1">
    <source>
        <dbReference type="EMBL" id="DAF93234.1"/>
    </source>
</evidence>
<protein>
    <submittedName>
        <fullName evidence="1">Uncharacterized protein</fullName>
    </submittedName>
</protein>
<reference evidence="1" key="1">
    <citation type="journal article" date="2021" name="Proc. Natl. Acad. Sci. U.S.A.">
        <title>A Catalog of Tens of Thousands of Viruses from Human Metagenomes Reveals Hidden Associations with Chronic Diseases.</title>
        <authorList>
            <person name="Tisza M.J."/>
            <person name="Buck C.B."/>
        </authorList>
    </citation>
    <scope>NUCLEOTIDE SEQUENCE</scope>
    <source>
        <strain evidence="1">CtcyQ27</strain>
    </source>
</reference>
<dbReference type="EMBL" id="BK016080">
    <property type="protein sequence ID" value="DAF93234.1"/>
    <property type="molecule type" value="Genomic_DNA"/>
</dbReference>
<name>A0A8S5UFQ3_9CAUD</name>
<sequence>MKKDNYSYFCRDLGSCQSKENTNVEYQYPPAMTNFPPVYKSPYLSISDLGCNDFLSGELSIIKVKLRSGVERFVCMNNDTKVYLSERFTLDALFYNEELLSCIPLVNDFVIRYDKENTDNKIVLCGIMDLFISYASKMLLYK</sequence>
<organism evidence="1">
    <name type="scientific">Myoviridae sp. ctcyQ27</name>
    <dbReference type="NCBI Taxonomy" id="2825139"/>
    <lineage>
        <taxon>Viruses</taxon>
        <taxon>Duplodnaviria</taxon>
        <taxon>Heunggongvirae</taxon>
        <taxon>Uroviricota</taxon>
        <taxon>Caudoviricetes</taxon>
    </lineage>
</organism>
<proteinExistence type="predicted"/>
<accession>A0A8S5UFQ3</accession>